<evidence type="ECO:0000256" key="3">
    <source>
        <dbReference type="ARBA" id="ARBA00022500"/>
    </source>
</evidence>
<gene>
    <name evidence="10" type="primary">mcpB_3</name>
    <name evidence="10" type="ORF">CLOACE_22270</name>
</gene>
<keyword evidence="4" id="KW-0812">Transmembrane</keyword>
<dbReference type="InterPro" id="IPR004089">
    <property type="entry name" value="MCPsignal_dom"/>
</dbReference>
<sequence>MRKIRSKIIVSIVLCSVLSILLVGLITSFNYLKVIQGNSKDELKLKSSNTAAELNVTIKEIESSVNALAFSCIEMLDNEDKFFSDEQYLKSYQEKIEPVAKKIAENTGAMAFYIRFNPEKTPATSGLFYADEKGAGSLEKLVPTDFSKYDTEDIEHVGWYYVPVKAGKAVWLNPYFNANINVNMISYVVPLYKNGKTIGVVGMDVNFERIESYVKNTKAYETGYGFLVNEKNDFLSHPTYKIKDNLERVDNGYYIPVTKEIKNNKSGFKQYKKNDVEKIVSYAKLNNDWTFCIAVPSKEVYKGVYNLIKLIISVTIISIAASTMVACYLGNVISKPIVNITKIINSTADFNFADNKDYNFLLDNKDETGIMAKSVGKMREAIRNLVGNIKVTSENSYKNSNKLADIVSDNLKSINETSEVIEEIAAGTTNQAKQAETATKVLFNLAENINSVVNVSNILKEYAENSESVTKEGINTVLDLKNKFENNKEVTHKVSQNVIILNNKSDDVAKILTTIQGIADQTNLLALNASIEAARAGEAGKGFTVVAHEIQKLAEQTSYSAKEIEDIIKEIQREIQITKDSIDMAGVTINDSKYSIEKTNETFESIIKVVKETINNINILMKNVNVINSEKEDALNSIVSIKDISEKFAAATEELSATVQDQVNTFDNISESADELRDVSKNLKESINYFEI</sequence>
<dbReference type="SUPFAM" id="SSF58104">
    <property type="entry name" value="Methyl-accepting chemotaxis protein (MCP) signaling domain"/>
    <property type="match status" value="1"/>
</dbReference>
<evidence type="ECO:0000259" key="9">
    <source>
        <dbReference type="PROSITE" id="PS50111"/>
    </source>
</evidence>
<dbReference type="Pfam" id="PF02743">
    <property type="entry name" value="dCache_1"/>
    <property type="match status" value="1"/>
</dbReference>
<feature type="domain" description="Methyl-accepting transducer" evidence="9">
    <location>
        <begin position="406"/>
        <end position="663"/>
    </location>
</feature>
<dbReference type="Gene3D" id="1.10.287.950">
    <property type="entry name" value="Methyl-accepting chemotaxis protein"/>
    <property type="match status" value="1"/>
</dbReference>
<dbReference type="InterPro" id="IPR033479">
    <property type="entry name" value="dCache_1"/>
</dbReference>
<evidence type="ECO:0000256" key="5">
    <source>
        <dbReference type="ARBA" id="ARBA00022989"/>
    </source>
</evidence>
<evidence type="ECO:0000313" key="11">
    <source>
        <dbReference type="Proteomes" id="UP000175744"/>
    </source>
</evidence>
<keyword evidence="6" id="KW-0472">Membrane</keyword>
<keyword evidence="3" id="KW-0145">Chemotaxis</keyword>
<dbReference type="EMBL" id="LZFO01000054">
    <property type="protein sequence ID" value="OFH99475.1"/>
    <property type="molecule type" value="Genomic_DNA"/>
</dbReference>
<accession>A0A1E8EVC6</accession>
<dbReference type="CDD" id="cd12912">
    <property type="entry name" value="PDC2_MCP_like"/>
    <property type="match status" value="1"/>
</dbReference>
<evidence type="ECO:0000256" key="7">
    <source>
        <dbReference type="ARBA" id="ARBA00023224"/>
    </source>
</evidence>
<evidence type="ECO:0000256" key="2">
    <source>
        <dbReference type="ARBA" id="ARBA00022475"/>
    </source>
</evidence>
<dbReference type="SMART" id="SM00283">
    <property type="entry name" value="MA"/>
    <property type="match status" value="1"/>
</dbReference>
<dbReference type="Gene3D" id="3.30.450.20">
    <property type="entry name" value="PAS domain"/>
    <property type="match status" value="2"/>
</dbReference>
<dbReference type="GO" id="GO:0005886">
    <property type="term" value="C:plasma membrane"/>
    <property type="evidence" value="ECO:0007669"/>
    <property type="project" value="UniProtKB-SubCell"/>
</dbReference>
<keyword evidence="2" id="KW-1003">Cell membrane</keyword>
<evidence type="ECO:0000256" key="8">
    <source>
        <dbReference type="PROSITE-ProRule" id="PRU00284"/>
    </source>
</evidence>
<dbReference type="PANTHER" id="PTHR32089:SF112">
    <property type="entry name" value="LYSOZYME-LIKE PROTEIN-RELATED"/>
    <property type="match status" value="1"/>
</dbReference>
<name>A0A1E8EVC6_9CLOT</name>
<dbReference type="CDD" id="cd12913">
    <property type="entry name" value="PDC1_MCP_like"/>
    <property type="match status" value="1"/>
</dbReference>
<reference evidence="10 11" key="1">
    <citation type="submission" date="2016-06" db="EMBL/GenBank/DDBJ databases">
        <title>Genome sequence of Clostridium acetireducens DSM 10703.</title>
        <authorList>
            <person name="Poehlein A."/>
            <person name="Fluechter S."/>
            <person name="Duerre P."/>
            <person name="Daniel R."/>
        </authorList>
    </citation>
    <scope>NUCLEOTIDE SEQUENCE [LARGE SCALE GENOMIC DNA]</scope>
    <source>
        <strain evidence="10 11">DSM 10703</strain>
    </source>
</reference>
<evidence type="ECO:0000313" key="10">
    <source>
        <dbReference type="EMBL" id="OFH99475.1"/>
    </source>
</evidence>
<dbReference type="STRING" id="1121290.CLAOCE_22270"/>
<dbReference type="PROSITE" id="PS50111">
    <property type="entry name" value="CHEMOTAXIS_TRANSDUC_2"/>
    <property type="match status" value="1"/>
</dbReference>
<proteinExistence type="predicted"/>
<dbReference type="GO" id="GO:0006935">
    <property type="term" value="P:chemotaxis"/>
    <property type="evidence" value="ECO:0007669"/>
    <property type="project" value="UniProtKB-KW"/>
</dbReference>
<evidence type="ECO:0000256" key="6">
    <source>
        <dbReference type="ARBA" id="ARBA00023136"/>
    </source>
</evidence>
<dbReference type="OrthoDB" id="9804955at2"/>
<dbReference type="Gene3D" id="6.10.340.10">
    <property type="match status" value="1"/>
</dbReference>
<evidence type="ECO:0000256" key="1">
    <source>
        <dbReference type="ARBA" id="ARBA00004651"/>
    </source>
</evidence>
<comment type="subcellular location">
    <subcellularLocation>
        <location evidence="1">Cell membrane</location>
        <topology evidence="1">Multi-pass membrane protein</topology>
    </subcellularLocation>
</comment>
<dbReference type="PANTHER" id="PTHR32089">
    <property type="entry name" value="METHYL-ACCEPTING CHEMOTAXIS PROTEIN MCPB"/>
    <property type="match status" value="1"/>
</dbReference>
<evidence type="ECO:0000256" key="4">
    <source>
        <dbReference type="ARBA" id="ARBA00022692"/>
    </source>
</evidence>
<dbReference type="GO" id="GO:0007165">
    <property type="term" value="P:signal transduction"/>
    <property type="evidence" value="ECO:0007669"/>
    <property type="project" value="UniProtKB-KW"/>
</dbReference>
<protein>
    <submittedName>
        <fullName evidence="10">Methyl-accepting chemotaxis protein McpB</fullName>
    </submittedName>
</protein>
<dbReference type="Proteomes" id="UP000175744">
    <property type="component" value="Unassembled WGS sequence"/>
</dbReference>
<dbReference type="Pfam" id="PF00015">
    <property type="entry name" value="MCPsignal"/>
    <property type="match status" value="1"/>
</dbReference>
<keyword evidence="7 8" id="KW-0807">Transducer</keyword>
<keyword evidence="5" id="KW-1133">Transmembrane helix</keyword>
<keyword evidence="11" id="KW-1185">Reference proteome</keyword>
<comment type="caution">
    <text evidence="10">The sequence shown here is derived from an EMBL/GenBank/DDBJ whole genome shotgun (WGS) entry which is preliminary data.</text>
</comment>
<dbReference type="RefSeq" id="WP_070111324.1">
    <property type="nucleotide sequence ID" value="NZ_LZFO01000054.1"/>
</dbReference>
<organism evidence="10 11">
    <name type="scientific">Clostridium acetireducens DSM 10703</name>
    <dbReference type="NCBI Taxonomy" id="1121290"/>
    <lineage>
        <taxon>Bacteria</taxon>
        <taxon>Bacillati</taxon>
        <taxon>Bacillota</taxon>
        <taxon>Clostridia</taxon>
        <taxon>Eubacteriales</taxon>
        <taxon>Clostridiaceae</taxon>
        <taxon>Clostridium</taxon>
    </lineage>
</organism>
<dbReference type="AlphaFoldDB" id="A0A1E8EVC6"/>